<dbReference type="OrthoDB" id="10252707at2759"/>
<sequence length="198" mass="21719">MSDLLNAHLTSPFVAQFIGELLPALETPSRSPQRSSPVPSVSVLHSLGSLLCAPNRSPPSSPLRSLGSMSSWRTLLLRVGDKCPEYGGAVDHKEHIETCYGVLWREFEHSKDEISEVGLINLEDEDFGKNIVDDLHCKLQEALSSENCDKIRILLRFLTVLMCSKVILPSSVIEVFETLLSSAATIIDEDAGDDSLIT</sequence>
<protein>
    <submittedName>
        <fullName evidence="1">MIF4G like</fullName>
    </submittedName>
</protein>
<dbReference type="GO" id="GO:0003729">
    <property type="term" value="F:mRNA binding"/>
    <property type="evidence" value="ECO:0007669"/>
    <property type="project" value="TreeGrafter"/>
</dbReference>
<gene>
    <name evidence="1" type="ORF">MUK42_20797</name>
</gene>
<dbReference type="PANTHER" id="PTHR12412">
    <property type="entry name" value="CAP BINDING PROTEIN"/>
    <property type="match status" value="1"/>
</dbReference>
<dbReference type="GO" id="GO:0005634">
    <property type="term" value="C:nucleus"/>
    <property type="evidence" value="ECO:0007669"/>
    <property type="project" value="TreeGrafter"/>
</dbReference>
<name>A0A9E7K4K2_9LILI</name>
<organism evidence="1 2">
    <name type="scientific">Musa troglodytarum</name>
    <name type="common">fe'i banana</name>
    <dbReference type="NCBI Taxonomy" id="320322"/>
    <lineage>
        <taxon>Eukaryota</taxon>
        <taxon>Viridiplantae</taxon>
        <taxon>Streptophyta</taxon>
        <taxon>Embryophyta</taxon>
        <taxon>Tracheophyta</taxon>
        <taxon>Spermatophyta</taxon>
        <taxon>Magnoliopsida</taxon>
        <taxon>Liliopsida</taxon>
        <taxon>Zingiberales</taxon>
        <taxon>Musaceae</taxon>
        <taxon>Musa</taxon>
    </lineage>
</organism>
<dbReference type="SUPFAM" id="SSF48371">
    <property type="entry name" value="ARM repeat"/>
    <property type="match status" value="1"/>
</dbReference>
<keyword evidence="2" id="KW-1185">Reference proteome</keyword>
<dbReference type="GO" id="GO:0000339">
    <property type="term" value="F:RNA cap binding"/>
    <property type="evidence" value="ECO:0007669"/>
    <property type="project" value="InterPro"/>
</dbReference>
<dbReference type="PANTHER" id="PTHR12412:SF2">
    <property type="entry name" value="NUCLEAR CAP-BINDING PROTEIN SUBUNIT 1"/>
    <property type="match status" value="1"/>
</dbReference>
<dbReference type="InterPro" id="IPR016024">
    <property type="entry name" value="ARM-type_fold"/>
</dbReference>
<dbReference type="GO" id="GO:0005846">
    <property type="term" value="C:nuclear cap binding complex"/>
    <property type="evidence" value="ECO:0007669"/>
    <property type="project" value="InterPro"/>
</dbReference>
<reference evidence="1" key="1">
    <citation type="submission" date="2022-05" db="EMBL/GenBank/DDBJ databases">
        <title>The Musa troglodytarum L. genome provides insights into the mechanism of non-climacteric behaviour and enrichment of carotenoids.</title>
        <authorList>
            <person name="Wang J."/>
        </authorList>
    </citation>
    <scope>NUCLEOTIDE SEQUENCE</scope>
    <source>
        <tissue evidence="1">Leaf</tissue>
    </source>
</reference>
<dbReference type="Gene3D" id="1.25.40.180">
    <property type="match status" value="1"/>
</dbReference>
<evidence type="ECO:0000313" key="2">
    <source>
        <dbReference type="Proteomes" id="UP001055439"/>
    </source>
</evidence>
<dbReference type="AlphaFoldDB" id="A0A9E7K4K2"/>
<dbReference type="GO" id="GO:0006406">
    <property type="term" value="P:mRNA export from nucleus"/>
    <property type="evidence" value="ECO:0007669"/>
    <property type="project" value="InterPro"/>
</dbReference>
<proteinExistence type="predicted"/>
<dbReference type="Proteomes" id="UP001055439">
    <property type="component" value="Chromosome 5"/>
</dbReference>
<dbReference type="EMBL" id="CP097507">
    <property type="protein sequence ID" value="URE04461.1"/>
    <property type="molecule type" value="Genomic_DNA"/>
</dbReference>
<accession>A0A9E7K4K2</accession>
<dbReference type="GO" id="GO:0000184">
    <property type="term" value="P:nuclear-transcribed mRNA catabolic process, nonsense-mediated decay"/>
    <property type="evidence" value="ECO:0007669"/>
    <property type="project" value="TreeGrafter"/>
</dbReference>
<dbReference type="InterPro" id="IPR027159">
    <property type="entry name" value="CBP80"/>
</dbReference>
<evidence type="ECO:0000313" key="1">
    <source>
        <dbReference type="EMBL" id="URE04461.1"/>
    </source>
</evidence>